<dbReference type="STRING" id="1314781.A0A165CVI5"/>
<gene>
    <name evidence="2" type="ORF">EXIGLDRAFT_701795</name>
</gene>
<dbReference type="InterPro" id="IPR011009">
    <property type="entry name" value="Kinase-like_dom_sf"/>
</dbReference>
<evidence type="ECO:0000313" key="3">
    <source>
        <dbReference type="Proteomes" id="UP000077266"/>
    </source>
</evidence>
<dbReference type="GO" id="GO:0004674">
    <property type="term" value="F:protein serine/threonine kinase activity"/>
    <property type="evidence" value="ECO:0007669"/>
    <property type="project" value="TreeGrafter"/>
</dbReference>
<name>A0A165CVI5_EXIGL</name>
<keyword evidence="2" id="KW-0418">Kinase</keyword>
<dbReference type="Gene3D" id="1.10.510.10">
    <property type="entry name" value="Transferase(Phosphotransferase) domain 1"/>
    <property type="match status" value="2"/>
</dbReference>
<dbReference type="InterPro" id="IPR053235">
    <property type="entry name" value="Ser_Thr_kinase"/>
</dbReference>
<organism evidence="2 3">
    <name type="scientific">Exidia glandulosa HHB12029</name>
    <dbReference type="NCBI Taxonomy" id="1314781"/>
    <lineage>
        <taxon>Eukaryota</taxon>
        <taxon>Fungi</taxon>
        <taxon>Dikarya</taxon>
        <taxon>Basidiomycota</taxon>
        <taxon>Agaricomycotina</taxon>
        <taxon>Agaricomycetes</taxon>
        <taxon>Auriculariales</taxon>
        <taxon>Exidiaceae</taxon>
        <taxon>Exidia</taxon>
    </lineage>
</organism>
<keyword evidence="2" id="KW-0808">Transferase</keyword>
<dbReference type="AlphaFoldDB" id="A0A165CVI5"/>
<proteinExistence type="predicted"/>
<dbReference type="GO" id="GO:0005737">
    <property type="term" value="C:cytoplasm"/>
    <property type="evidence" value="ECO:0007669"/>
    <property type="project" value="TreeGrafter"/>
</dbReference>
<dbReference type="PROSITE" id="PS50011">
    <property type="entry name" value="PROTEIN_KINASE_DOM"/>
    <property type="match status" value="1"/>
</dbReference>
<feature type="domain" description="Protein kinase" evidence="1">
    <location>
        <begin position="26"/>
        <end position="224"/>
    </location>
</feature>
<evidence type="ECO:0000313" key="2">
    <source>
        <dbReference type="EMBL" id="KZV83213.1"/>
    </source>
</evidence>
<dbReference type="EMBL" id="KV426283">
    <property type="protein sequence ID" value="KZV83213.1"/>
    <property type="molecule type" value="Genomic_DNA"/>
</dbReference>
<dbReference type="InterPro" id="IPR001245">
    <property type="entry name" value="Ser-Thr/Tyr_kinase_cat_dom"/>
</dbReference>
<dbReference type="SUPFAM" id="SSF56112">
    <property type="entry name" value="Protein kinase-like (PK-like)"/>
    <property type="match status" value="1"/>
</dbReference>
<dbReference type="InParanoid" id="A0A165CVI5"/>
<dbReference type="PANTHER" id="PTHR24361">
    <property type="entry name" value="MITOGEN-ACTIVATED KINASE KINASE KINASE"/>
    <property type="match status" value="1"/>
</dbReference>
<keyword evidence="3" id="KW-1185">Reference proteome</keyword>
<protein>
    <submittedName>
        <fullName evidence="2">Kinase-like protein</fullName>
    </submittedName>
</protein>
<accession>A0A165CVI5</accession>
<dbReference type="OrthoDB" id="1924919at2759"/>
<dbReference type="GO" id="GO:0005524">
    <property type="term" value="F:ATP binding"/>
    <property type="evidence" value="ECO:0007669"/>
    <property type="project" value="InterPro"/>
</dbReference>
<dbReference type="InterPro" id="IPR000719">
    <property type="entry name" value="Prot_kinase_dom"/>
</dbReference>
<dbReference type="Pfam" id="PF00069">
    <property type="entry name" value="Pkinase"/>
    <property type="match status" value="1"/>
</dbReference>
<reference evidence="2 3" key="1">
    <citation type="journal article" date="2016" name="Mol. Biol. Evol.">
        <title>Comparative Genomics of Early-Diverging Mushroom-Forming Fungi Provides Insights into the Origins of Lignocellulose Decay Capabilities.</title>
        <authorList>
            <person name="Nagy L.G."/>
            <person name="Riley R."/>
            <person name="Tritt A."/>
            <person name="Adam C."/>
            <person name="Daum C."/>
            <person name="Floudas D."/>
            <person name="Sun H."/>
            <person name="Yadav J.S."/>
            <person name="Pangilinan J."/>
            <person name="Larsson K.H."/>
            <person name="Matsuura K."/>
            <person name="Barry K."/>
            <person name="Labutti K."/>
            <person name="Kuo R."/>
            <person name="Ohm R.A."/>
            <person name="Bhattacharya S.S."/>
            <person name="Shirouzu T."/>
            <person name="Yoshinaga Y."/>
            <person name="Martin F.M."/>
            <person name="Grigoriev I.V."/>
            <person name="Hibbett D.S."/>
        </authorList>
    </citation>
    <scope>NUCLEOTIDE SEQUENCE [LARGE SCALE GENOMIC DNA]</scope>
    <source>
        <strain evidence="2 3">HHB12029</strain>
    </source>
</reference>
<dbReference type="Pfam" id="PF07714">
    <property type="entry name" value="PK_Tyr_Ser-Thr"/>
    <property type="match status" value="1"/>
</dbReference>
<evidence type="ECO:0000259" key="1">
    <source>
        <dbReference type="PROSITE" id="PS50011"/>
    </source>
</evidence>
<dbReference type="CDD" id="cd00180">
    <property type="entry name" value="PKc"/>
    <property type="match status" value="1"/>
</dbReference>
<sequence>MEPITVDIVEVHHAMQNTTDLTTQVENVTPVGALGGMSDMYQGYWSRPDKEQVKVAIKLVRFPSSTPTAKMQRHLAREVHIWSFLHHAHILPLYGTYSGLRPGCPGMVSPWCEKGNILQFLDQQRNSPNIQELVNKAGNILVSADGNALICDFGLATILTGDQSAQTFSSFVKGTCRWMAPELFEHDQAKHTKASDVWAFGCVILEVRKESASSFTSPCQCDPY</sequence>
<dbReference type="Proteomes" id="UP000077266">
    <property type="component" value="Unassembled WGS sequence"/>
</dbReference>